<accession>A0A1I7Z9I2</accession>
<evidence type="ECO:0000313" key="2">
    <source>
        <dbReference type="WBParaSite" id="L893_g23948.t1"/>
    </source>
</evidence>
<reference evidence="2" key="1">
    <citation type="submission" date="2016-11" db="UniProtKB">
        <authorList>
            <consortium name="WormBaseParasite"/>
        </authorList>
    </citation>
    <scope>IDENTIFICATION</scope>
</reference>
<dbReference type="AlphaFoldDB" id="A0A1I7Z9I2"/>
<sequence>MAHCRLLSAFHQLLPRATALPRCRHQSTIASARTARVNKLVKFENDQANRIVVAHWENARTAHVNKLVKFENDQANRIVVAHWENGKQMVSVRFT</sequence>
<evidence type="ECO:0000313" key="1">
    <source>
        <dbReference type="Proteomes" id="UP000095287"/>
    </source>
</evidence>
<proteinExistence type="predicted"/>
<keyword evidence="1" id="KW-1185">Reference proteome</keyword>
<dbReference type="WBParaSite" id="L893_g23948.t1">
    <property type="protein sequence ID" value="L893_g23948.t1"/>
    <property type="gene ID" value="L893_g23948"/>
</dbReference>
<dbReference type="Proteomes" id="UP000095287">
    <property type="component" value="Unplaced"/>
</dbReference>
<organism evidence="1 2">
    <name type="scientific">Steinernema glaseri</name>
    <dbReference type="NCBI Taxonomy" id="37863"/>
    <lineage>
        <taxon>Eukaryota</taxon>
        <taxon>Metazoa</taxon>
        <taxon>Ecdysozoa</taxon>
        <taxon>Nematoda</taxon>
        <taxon>Chromadorea</taxon>
        <taxon>Rhabditida</taxon>
        <taxon>Tylenchina</taxon>
        <taxon>Panagrolaimomorpha</taxon>
        <taxon>Strongyloidoidea</taxon>
        <taxon>Steinernematidae</taxon>
        <taxon>Steinernema</taxon>
    </lineage>
</organism>
<protein>
    <submittedName>
        <fullName evidence="2">VHL domain-containing protein</fullName>
    </submittedName>
</protein>
<name>A0A1I7Z9I2_9BILA</name>